<reference evidence="1" key="1">
    <citation type="submission" date="2022-07" db="EMBL/GenBank/DDBJ databases">
        <title>Alkalimarinus sp. nov., isolated from gut of a Alitta virens.</title>
        <authorList>
            <person name="Yang A.I."/>
            <person name="Shin N.-R."/>
        </authorList>
    </citation>
    <scope>NUCLEOTIDE SEQUENCE</scope>
    <source>
        <strain evidence="1">FA028</strain>
    </source>
</reference>
<dbReference type="PROSITE" id="PS51257">
    <property type="entry name" value="PROKAR_LIPOPROTEIN"/>
    <property type="match status" value="1"/>
</dbReference>
<evidence type="ECO:0008006" key="3">
    <source>
        <dbReference type="Google" id="ProtNLM"/>
    </source>
</evidence>
<keyword evidence="2" id="KW-1185">Reference proteome</keyword>
<gene>
    <name evidence="1" type="ORF">NNL22_17685</name>
</gene>
<dbReference type="EMBL" id="CP101527">
    <property type="protein sequence ID" value="UZW74829.1"/>
    <property type="molecule type" value="Genomic_DNA"/>
</dbReference>
<sequence length="511" mass="53321">MFKLKMLSQVVAATVASSFLVGCGGGSSSGTAASTTTNVSGSAFASYVSGARVVAMDGTAEIAGPVTTSATGRFTLPIPNEHLRSELVFVATGGTYIDEATGQEAASGELAVVAGANTLQAGSSIHATPSSTIIKMLMKKHGKTKDEAEKAFEEAFGYLPNTAVAPVDATKASDAADDAKLAGVRAGAFSQLLADLGLTKDDHAELLDVLAEDLADGALDGMNDTVTLQLKGKGIPADIANGFSMALMNFLDGKGKESGLNLGKVGLLKFNKKAVSDRYVFELEPPKMTKVGKAVYTLTITDLNDQPVANGTAVEMTPIMYMAGGHKHSTPHVGCSDVSGGKSTCTAYYLMASAMGNGDVMGNWELKFIVDNESVHFFPNVMMAMGDDTARLRIEGAAGDDDNIDGAARSYFIYKESMIENAGKYTVRFFVATKESMMSFPPLNDNGVAVTGGLSANVTLTVDGQPATFIANGIWQIADLDEAQLSDLELRLNVGAQDKPVGTFKITPSSM</sequence>
<dbReference type="KEGG" id="asem:NNL22_17685"/>
<dbReference type="Proteomes" id="UP001164472">
    <property type="component" value="Chromosome"/>
</dbReference>
<evidence type="ECO:0000313" key="2">
    <source>
        <dbReference type="Proteomes" id="UP001164472"/>
    </source>
</evidence>
<evidence type="ECO:0000313" key="1">
    <source>
        <dbReference type="EMBL" id="UZW74829.1"/>
    </source>
</evidence>
<dbReference type="AlphaFoldDB" id="A0A9E8HI40"/>
<protein>
    <recommendedName>
        <fullName evidence="3">Lipoprotein</fullName>
    </recommendedName>
</protein>
<proteinExistence type="predicted"/>
<dbReference type="RefSeq" id="WP_251810256.1">
    <property type="nucleotide sequence ID" value="NZ_CP101527.1"/>
</dbReference>
<name>A0A9E8HI40_9ALTE</name>
<organism evidence="1 2">
    <name type="scientific">Alkalimarinus sediminis</name>
    <dbReference type="NCBI Taxonomy" id="1632866"/>
    <lineage>
        <taxon>Bacteria</taxon>
        <taxon>Pseudomonadati</taxon>
        <taxon>Pseudomonadota</taxon>
        <taxon>Gammaproteobacteria</taxon>
        <taxon>Alteromonadales</taxon>
        <taxon>Alteromonadaceae</taxon>
        <taxon>Alkalimarinus</taxon>
    </lineage>
</organism>
<accession>A0A9E8HI40</accession>